<dbReference type="InterPro" id="IPR025996">
    <property type="entry name" value="MT1864/Rv1816-like_C"/>
</dbReference>
<accession>A0A0S4QPU7</accession>
<feature type="region of interest" description="Disordered" evidence="5">
    <location>
        <begin position="76"/>
        <end position="98"/>
    </location>
</feature>
<dbReference type="Pfam" id="PF13305">
    <property type="entry name" value="TetR_C_33"/>
    <property type="match status" value="1"/>
</dbReference>
<dbReference type="EMBL" id="FAOZ01000013">
    <property type="protein sequence ID" value="CUU57632.1"/>
    <property type="molecule type" value="Genomic_DNA"/>
</dbReference>
<name>A0A0S4QPU7_9ACTN</name>
<dbReference type="InterPro" id="IPR001647">
    <property type="entry name" value="HTH_TetR"/>
</dbReference>
<dbReference type="SUPFAM" id="SSF46689">
    <property type="entry name" value="Homeodomain-like"/>
    <property type="match status" value="1"/>
</dbReference>
<proteinExistence type="predicted"/>
<evidence type="ECO:0000256" key="5">
    <source>
        <dbReference type="SAM" id="MobiDB-lite"/>
    </source>
</evidence>
<feature type="domain" description="HTH tetR-type" evidence="6">
    <location>
        <begin position="10"/>
        <end position="70"/>
    </location>
</feature>
<dbReference type="InterPro" id="IPR009057">
    <property type="entry name" value="Homeodomain-like_sf"/>
</dbReference>
<evidence type="ECO:0000256" key="2">
    <source>
        <dbReference type="ARBA" id="ARBA00023125"/>
    </source>
</evidence>
<gene>
    <name evidence="7" type="ORF">Ga0074812_113130</name>
</gene>
<dbReference type="PROSITE" id="PS50977">
    <property type="entry name" value="HTH_TETR_2"/>
    <property type="match status" value="1"/>
</dbReference>
<dbReference type="AlphaFoldDB" id="A0A0S4QPU7"/>
<dbReference type="InterPro" id="IPR036271">
    <property type="entry name" value="Tet_transcr_reg_TetR-rel_C_sf"/>
</dbReference>
<dbReference type="Proteomes" id="UP000198802">
    <property type="component" value="Unassembled WGS sequence"/>
</dbReference>
<evidence type="ECO:0000256" key="3">
    <source>
        <dbReference type="ARBA" id="ARBA00023163"/>
    </source>
</evidence>
<organism evidence="7 8">
    <name type="scientific">Parafrankia irregularis</name>
    <dbReference type="NCBI Taxonomy" id="795642"/>
    <lineage>
        <taxon>Bacteria</taxon>
        <taxon>Bacillati</taxon>
        <taxon>Actinomycetota</taxon>
        <taxon>Actinomycetes</taxon>
        <taxon>Frankiales</taxon>
        <taxon>Frankiaceae</taxon>
        <taxon>Parafrankia</taxon>
    </lineage>
</organism>
<dbReference type="Pfam" id="PF00440">
    <property type="entry name" value="TetR_N"/>
    <property type="match status" value="1"/>
</dbReference>
<evidence type="ECO:0000256" key="4">
    <source>
        <dbReference type="PROSITE-ProRule" id="PRU00335"/>
    </source>
</evidence>
<dbReference type="PRINTS" id="PR00455">
    <property type="entry name" value="HTHTETR"/>
</dbReference>
<protein>
    <submittedName>
        <fullName evidence="7">DNA-binding transcriptional regulator, AcrR family</fullName>
    </submittedName>
</protein>
<dbReference type="Gene3D" id="1.10.357.10">
    <property type="entry name" value="Tetracycline Repressor, domain 2"/>
    <property type="match status" value="1"/>
</dbReference>
<feature type="DNA-binding region" description="H-T-H motif" evidence="4">
    <location>
        <begin position="33"/>
        <end position="52"/>
    </location>
</feature>
<sequence>MTQRATYHHGDLRAALVQAALELVSAKGVTGLSVAAAARRAGVSGAAPYRHFANRAELLSAAATFAARQLSELMRAATEQPAEPDDRDDDSDSDVGDRAGVGVARAVEVLARLTRVYVHFTLTHGAGFELIFADELQDVPDPQRREATRELHDRLLFPALAVTGDPDAAGHLLRALVAIAHGYAYLPRGGFMRGFDTSPARVADEAAGAVRTLAWSATADQAAGQGGDQSVCGYGRSP</sequence>
<keyword evidence="1" id="KW-0805">Transcription regulation</keyword>
<keyword evidence="3" id="KW-0804">Transcription</keyword>
<evidence type="ECO:0000256" key="1">
    <source>
        <dbReference type="ARBA" id="ARBA00023015"/>
    </source>
</evidence>
<feature type="compositionally biased region" description="Acidic residues" evidence="5">
    <location>
        <begin position="82"/>
        <end position="94"/>
    </location>
</feature>
<evidence type="ECO:0000313" key="8">
    <source>
        <dbReference type="Proteomes" id="UP000198802"/>
    </source>
</evidence>
<evidence type="ECO:0000313" key="7">
    <source>
        <dbReference type="EMBL" id="CUU57632.1"/>
    </source>
</evidence>
<reference evidence="8" key="1">
    <citation type="submission" date="2015-11" db="EMBL/GenBank/DDBJ databases">
        <authorList>
            <person name="Varghese N."/>
        </authorList>
    </citation>
    <scope>NUCLEOTIDE SEQUENCE [LARGE SCALE GENOMIC DNA]</scope>
    <source>
        <strain evidence="8">DSM 45899</strain>
    </source>
</reference>
<evidence type="ECO:0000259" key="6">
    <source>
        <dbReference type="PROSITE" id="PS50977"/>
    </source>
</evidence>
<keyword evidence="8" id="KW-1185">Reference proteome</keyword>
<keyword evidence="2 4" id="KW-0238">DNA-binding</keyword>
<dbReference type="GO" id="GO:0003677">
    <property type="term" value="F:DNA binding"/>
    <property type="evidence" value="ECO:0007669"/>
    <property type="project" value="UniProtKB-UniRule"/>
</dbReference>
<dbReference type="SUPFAM" id="SSF48498">
    <property type="entry name" value="Tetracyclin repressor-like, C-terminal domain"/>
    <property type="match status" value="1"/>
</dbReference>
<dbReference type="RefSeq" id="WP_165615702.1">
    <property type="nucleotide sequence ID" value="NZ_FAOZ01000013.1"/>
</dbReference>